<reference evidence="1" key="1">
    <citation type="submission" date="2021-02" db="EMBL/GenBank/DDBJ databases">
        <authorList>
            <person name="Dougan E. K."/>
            <person name="Rhodes N."/>
            <person name="Thang M."/>
            <person name="Chan C."/>
        </authorList>
    </citation>
    <scope>NUCLEOTIDE SEQUENCE</scope>
</reference>
<dbReference type="Proteomes" id="UP000604046">
    <property type="component" value="Unassembled WGS sequence"/>
</dbReference>
<sequence length="489" mass="55139">MSIIKVPVTLISLAGEQPFTLTWPTSVQADDYVALALGRSPEVGGVRFNLERPISVDGRATAKNMRLASYMKGRLNVKVCHMGCADRGFECLPQVFVKLENLPGMLHSVASQVLSLKELLMIEEAPFQSSGSQDVGLFVNQAEGRKMWQANCRTWRSAWTRGFLRNVGMHVLCGTVECWQPRGWAQALAEASPLLRGFHFRGRPGGEWARPKMRDAYNYLHKVYSMGEIAREHAYSYILSFDDDVLLPASTIAYLANAGESSRAQGCGVVSPLLQNGVPMTELWAEEFLTPHERRRLFECFEGSQIRGPCDARHEVVEALLPKGWDGPTYYRTLAAYAKGKETGPLNYRLVGHPVRFNNTCGALALGLALEHVPHEWLRWRSDHALIVDRERRYPYLSNNAFLMAAPLYMDVLTRLEMRWGNATGHFGQPRHTCEEQLVNKVTKLHGLYLCFVSGSFGIHPAYNTQAGKEFWEDWAVQRVLETLKSHRL</sequence>
<comment type="caution">
    <text evidence="1">The sequence shown here is derived from an EMBL/GenBank/DDBJ whole genome shotgun (WGS) entry which is preliminary data.</text>
</comment>
<dbReference type="AlphaFoldDB" id="A0A812QN13"/>
<protein>
    <submittedName>
        <fullName evidence="1">Uncharacterized protein</fullName>
    </submittedName>
</protein>
<evidence type="ECO:0000313" key="1">
    <source>
        <dbReference type="EMBL" id="CAE7395112.1"/>
    </source>
</evidence>
<evidence type="ECO:0000313" key="2">
    <source>
        <dbReference type="Proteomes" id="UP000604046"/>
    </source>
</evidence>
<proteinExistence type="predicted"/>
<dbReference type="EMBL" id="CAJNDS010002256">
    <property type="protein sequence ID" value="CAE7395112.1"/>
    <property type="molecule type" value="Genomic_DNA"/>
</dbReference>
<gene>
    <name evidence="1" type="ORF">SNAT2548_LOCUS21522</name>
</gene>
<dbReference type="OrthoDB" id="406100at2759"/>
<name>A0A812QN13_9DINO</name>
<accession>A0A812QN13</accession>
<keyword evidence="2" id="KW-1185">Reference proteome</keyword>
<organism evidence="1 2">
    <name type="scientific">Symbiodinium natans</name>
    <dbReference type="NCBI Taxonomy" id="878477"/>
    <lineage>
        <taxon>Eukaryota</taxon>
        <taxon>Sar</taxon>
        <taxon>Alveolata</taxon>
        <taxon>Dinophyceae</taxon>
        <taxon>Suessiales</taxon>
        <taxon>Symbiodiniaceae</taxon>
        <taxon>Symbiodinium</taxon>
    </lineage>
</organism>